<dbReference type="InterPro" id="IPR018062">
    <property type="entry name" value="HTH_AraC-typ_CS"/>
</dbReference>
<dbReference type="Proteomes" id="UP000233597">
    <property type="component" value="Unassembled WGS sequence"/>
</dbReference>
<dbReference type="PROSITE" id="PS01124">
    <property type="entry name" value="HTH_ARAC_FAMILY_2"/>
    <property type="match status" value="1"/>
</dbReference>
<evidence type="ECO:0000313" key="6">
    <source>
        <dbReference type="EMBL" id="PKR55243.1"/>
    </source>
</evidence>
<protein>
    <submittedName>
        <fullName evidence="6">AraC family transcriptional regulator</fullName>
    </submittedName>
</protein>
<feature type="domain" description="HTH araC/xylS-type" evidence="5">
    <location>
        <begin position="202"/>
        <end position="302"/>
    </location>
</feature>
<dbReference type="InterPro" id="IPR011051">
    <property type="entry name" value="RmlC_Cupin_sf"/>
</dbReference>
<dbReference type="InterPro" id="IPR050204">
    <property type="entry name" value="AraC_XylS_family_regulators"/>
</dbReference>
<dbReference type="Gene3D" id="2.60.120.10">
    <property type="entry name" value="Jelly Rolls"/>
    <property type="match status" value="1"/>
</dbReference>
<evidence type="ECO:0000256" key="2">
    <source>
        <dbReference type="ARBA" id="ARBA00023125"/>
    </source>
</evidence>
<dbReference type="InterPro" id="IPR020449">
    <property type="entry name" value="Tscrpt_reg_AraC-type_HTH"/>
</dbReference>
<evidence type="ECO:0000256" key="4">
    <source>
        <dbReference type="ARBA" id="ARBA00023163"/>
    </source>
</evidence>
<dbReference type="GO" id="GO:0043565">
    <property type="term" value="F:sequence-specific DNA binding"/>
    <property type="evidence" value="ECO:0007669"/>
    <property type="project" value="InterPro"/>
</dbReference>
<dbReference type="InterPro" id="IPR014710">
    <property type="entry name" value="RmlC-like_jellyroll"/>
</dbReference>
<dbReference type="PRINTS" id="PR00032">
    <property type="entry name" value="HTHARAC"/>
</dbReference>
<sequence>MRQPSLVWAGAADFREPTTEMSLSFRNYRSETLTHSHDDFHQIIISHHGVLDLDIDGAGGEVRGRQIAFVPAGAKHAYRAQGMNRFLVIDLDAGLAKNAGLEQLWQKAGGSAYLSIARDIRFGDLEKLSSANIRASQVKPDDVSTNFGTALRASIPLVGNLAGQDMLPFLSDLLRAAGQRQKAGSFSHLADADAGGIPPRLARAMEWAAARLGEPVNVAQMARIAALSESALFAAFERHVGCSPMRWLVALRLDQGRDWLSDQANCDSIGDIASQAGFQDQAAFSRAFSRRFNVSPAQYRKQCRAG</sequence>
<dbReference type="SUPFAM" id="SSF46689">
    <property type="entry name" value="Homeodomain-like"/>
    <property type="match status" value="2"/>
</dbReference>
<evidence type="ECO:0000256" key="3">
    <source>
        <dbReference type="ARBA" id="ARBA00023159"/>
    </source>
</evidence>
<dbReference type="RefSeq" id="WP_101264291.1">
    <property type="nucleotide sequence ID" value="NZ_NWTK01000002.1"/>
</dbReference>
<dbReference type="InterPro" id="IPR009057">
    <property type="entry name" value="Homeodomain-like_sf"/>
</dbReference>
<accession>A0A2N3KXL3</accession>
<keyword evidence="4" id="KW-0804">Transcription</keyword>
<reference evidence="6 7" key="1">
    <citation type="submission" date="2017-09" db="EMBL/GenBank/DDBJ databases">
        <title>Biodiversity and function of Thalassospira species in the particle-attached aromatic-hydrocarbon-degrading consortia from the surface seawater of the South China Sea.</title>
        <authorList>
            <person name="Dong C."/>
            <person name="Liu R."/>
            <person name="Shao Z."/>
        </authorList>
    </citation>
    <scope>NUCLEOTIDE SEQUENCE [LARGE SCALE GENOMIC DNA]</scope>
    <source>
        <strain evidence="6 7">CSC1P2</strain>
    </source>
</reference>
<keyword evidence="2" id="KW-0238">DNA-binding</keyword>
<dbReference type="GO" id="GO:0003700">
    <property type="term" value="F:DNA-binding transcription factor activity"/>
    <property type="evidence" value="ECO:0007669"/>
    <property type="project" value="InterPro"/>
</dbReference>
<comment type="caution">
    <text evidence="6">The sequence shown here is derived from an EMBL/GenBank/DDBJ whole genome shotgun (WGS) entry which is preliminary data.</text>
</comment>
<dbReference type="AlphaFoldDB" id="A0A2N3KXL3"/>
<dbReference type="EMBL" id="NWTK01000002">
    <property type="protein sequence ID" value="PKR55243.1"/>
    <property type="molecule type" value="Genomic_DNA"/>
</dbReference>
<evidence type="ECO:0000313" key="7">
    <source>
        <dbReference type="Proteomes" id="UP000233597"/>
    </source>
</evidence>
<name>A0A2N3KXL3_9PROT</name>
<dbReference type="PROSITE" id="PS00041">
    <property type="entry name" value="HTH_ARAC_FAMILY_1"/>
    <property type="match status" value="1"/>
</dbReference>
<dbReference type="Pfam" id="PF02311">
    <property type="entry name" value="AraC_binding"/>
    <property type="match status" value="1"/>
</dbReference>
<keyword evidence="1" id="KW-0805">Transcription regulation</keyword>
<dbReference type="InterPro" id="IPR018060">
    <property type="entry name" value="HTH_AraC"/>
</dbReference>
<gene>
    <name evidence="6" type="ORF">COO20_03415</name>
</gene>
<dbReference type="PANTHER" id="PTHR46796">
    <property type="entry name" value="HTH-TYPE TRANSCRIPTIONAL ACTIVATOR RHAS-RELATED"/>
    <property type="match status" value="1"/>
</dbReference>
<organism evidence="6 7">
    <name type="scientific">Thalassospira marina</name>
    <dbReference type="NCBI Taxonomy" id="2048283"/>
    <lineage>
        <taxon>Bacteria</taxon>
        <taxon>Pseudomonadati</taxon>
        <taxon>Pseudomonadota</taxon>
        <taxon>Alphaproteobacteria</taxon>
        <taxon>Rhodospirillales</taxon>
        <taxon>Thalassospiraceae</taxon>
        <taxon>Thalassospira</taxon>
    </lineage>
</organism>
<dbReference type="SUPFAM" id="SSF51182">
    <property type="entry name" value="RmlC-like cupins"/>
    <property type="match status" value="1"/>
</dbReference>
<dbReference type="InterPro" id="IPR003313">
    <property type="entry name" value="AraC-bd"/>
</dbReference>
<dbReference type="SMART" id="SM00342">
    <property type="entry name" value="HTH_ARAC"/>
    <property type="match status" value="1"/>
</dbReference>
<dbReference type="Gene3D" id="1.10.10.60">
    <property type="entry name" value="Homeodomain-like"/>
    <property type="match status" value="1"/>
</dbReference>
<dbReference type="PANTHER" id="PTHR46796:SF6">
    <property type="entry name" value="ARAC SUBFAMILY"/>
    <property type="match status" value="1"/>
</dbReference>
<evidence type="ECO:0000259" key="5">
    <source>
        <dbReference type="PROSITE" id="PS01124"/>
    </source>
</evidence>
<dbReference type="Pfam" id="PF12833">
    <property type="entry name" value="HTH_18"/>
    <property type="match status" value="1"/>
</dbReference>
<dbReference type="OrthoDB" id="110167at2"/>
<proteinExistence type="predicted"/>
<evidence type="ECO:0000256" key="1">
    <source>
        <dbReference type="ARBA" id="ARBA00023015"/>
    </source>
</evidence>
<keyword evidence="3" id="KW-0010">Activator</keyword>